<feature type="domain" description="DUF2202" evidence="2">
    <location>
        <begin position="37"/>
        <end position="173"/>
    </location>
</feature>
<evidence type="ECO:0000313" key="4">
    <source>
        <dbReference type="Proteomes" id="UP000593910"/>
    </source>
</evidence>
<dbReference type="Pfam" id="PF09968">
    <property type="entry name" value="DUF2202"/>
    <property type="match status" value="1"/>
</dbReference>
<dbReference type="CDD" id="cd01048">
    <property type="entry name" value="Ferritin_like_AB2"/>
    <property type="match status" value="1"/>
</dbReference>
<evidence type="ECO:0000313" key="3">
    <source>
        <dbReference type="EMBL" id="QOP41575.1"/>
    </source>
</evidence>
<proteinExistence type="predicted"/>
<name>A0A7M1AVY3_9BACT</name>
<gene>
    <name evidence="3" type="ORF">FJR03_07365</name>
</gene>
<feature type="signal peptide" evidence="1">
    <location>
        <begin position="1"/>
        <end position="20"/>
    </location>
</feature>
<dbReference type="KEGG" id="smax:FJR03_07365"/>
<keyword evidence="1" id="KW-0732">Signal</keyword>
<dbReference type="InterPro" id="IPR012347">
    <property type="entry name" value="Ferritin-like"/>
</dbReference>
<dbReference type="Proteomes" id="UP000593910">
    <property type="component" value="Chromosome"/>
</dbReference>
<dbReference type="InterPro" id="IPR019243">
    <property type="entry name" value="DUF2202"/>
</dbReference>
<protein>
    <submittedName>
        <fullName evidence="3">DUF2202 domain-containing protein</fullName>
    </submittedName>
</protein>
<dbReference type="Gene3D" id="1.20.1260.10">
    <property type="match status" value="1"/>
</dbReference>
<dbReference type="EMBL" id="CP041165">
    <property type="protein sequence ID" value="QOP41575.1"/>
    <property type="molecule type" value="Genomic_DNA"/>
</dbReference>
<evidence type="ECO:0000259" key="2">
    <source>
        <dbReference type="Pfam" id="PF09968"/>
    </source>
</evidence>
<sequence length="179" mass="19609">MKKLAIAGLTTALLTTALVAKGKTVTTSTTLTDEQLDTLVFIYQEEKVARDTYITLGNMYSNQTVFANIQLSEQEHIDQAEALCDTYGADTSAIDESNVGEFEVPVLQELYDTLIAQGTQSELSALMVGEYIEITDIDDLEHAEEGMPTDVVNVYENLKAGSLSHLDGFRAAIDVYNNK</sequence>
<keyword evidence="4" id="KW-1185">Reference proteome</keyword>
<accession>A0A7M1AVY3</accession>
<reference evidence="3 4" key="1">
    <citation type="submission" date="2019-06" db="EMBL/GenBank/DDBJ databases">
        <title>Sulfurimonas gotlandica sp. nov., a chemoautotrophic and psychrotolerant epsilonproteobacterium isolated from a pelagic redoxcline, and an emended description of the genus Sulfurimonas.</title>
        <authorList>
            <person name="Wang S."/>
            <person name="Jiang L."/>
            <person name="Shao Z."/>
        </authorList>
    </citation>
    <scope>NUCLEOTIDE SEQUENCE [LARGE SCALE GENOMIC DNA]</scope>
    <source>
        <strain evidence="3 4">B2</strain>
    </source>
</reference>
<organism evidence="3 4">
    <name type="scientific">Sulfurimonas marina</name>
    <dbReference type="NCBI Taxonomy" id="2590551"/>
    <lineage>
        <taxon>Bacteria</taxon>
        <taxon>Pseudomonadati</taxon>
        <taxon>Campylobacterota</taxon>
        <taxon>Epsilonproteobacteria</taxon>
        <taxon>Campylobacterales</taxon>
        <taxon>Sulfurimonadaceae</taxon>
        <taxon>Sulfurimonas</taxon>
    </lineage>
</organism>
<dbReference type="RefSeq" id="WP_193112892.1">
    <property type="nucleotide sequence ID" value="NZ_CP041165.1"/>
</dbReference>
<dbReference type="AlphaFoldDB" id="A0A7M1AVY3"/>
<evidence type="ECO:0000256" key="1">
    <source>
        <dbReference type="SAM" id="SignalP"/>
    </source>
</evidence>
<feature type="chain" id="PRO_5032430209" evidence="1">
    <location>
        <begin position="21"/>
        <end position="179"/>
    </location>
</feature>